<name>A0ABT7CQP8_9BACT</name>
<dbReference type="Proteomes" id="UP001228581">
    <property type="component" value="Unassembled WGS sequence"/>
</dbReference>
<protein>
    <submittedName>
        <fullName evidence="1">DUF4932 domain-containing protein</fullName>
    </submittedName>
</protein>
<dbReference type="EMBL" id="JASJOT010000019">
    <property type="protein sequence ID" value="MDJ1496060.1"/>
    <property type="molecule type" value="Genomic_DNA"/>
</dbReference>
<accession>A0ABT7CQP8</accession>
<proteinExistence type="predicted"/>
<reference evidence="1 2" key="1">
    <citation type="submission" date="2023-05" db="EMBL/GenBank/DDBJ databases">
        <authorList>
            <person name="Zhang X."/>
        </authorList>
    </citation>
    <scope>NUCLEOTIDE SEQUENCE [LARGE SCALE GENOMIC DNA]</scope>
    <source>
        <strain evidence="1 2">DM2B3-1</strain>
    </source>
</reference>
<sequence length="479" mass="56256">MRLFLLFVISLSTIITTTGQTVEETYPKTLWCPNDTFILKFKGYEKLFPFKVSRTDKGSPGTNGGPGEYFTIYYGKDSLRLNYHNKLPYAHIIYIPFESPKGKTTLRFHYNELANYFPPDYIKNNTGNIQFDLPETYELANIIWTLSPSGKRGTDLYTEGEYYTKVVAYFKPYLNHPVFKALNFPDSLYTKKYLDFRENSFAFNFQDAKPGSTNTKLLYNGPYYYVNGSNLADSSLFGIVRPLVEDFAVKSKFRQFYKNNSAHYTKQIQRQKELLPVKQMWIWLEKQFPKTQYQSYRIVFSPLINRTHSTQHYATHHETGWFEETVMFICGPDRYDIKGNFTEKQKEGLLSGVVFTEIDHNYVNPETDKYTKQIDSIFSKRSVWAKPGPGSNPYISPVSVFNEYMTHAAFCMYISDTYDKATADFVIDNREDLMVSKRDFIRFKEFDRELIRLHQEQKALTLVDLYPLMLNWCKQQVYN</sequence>
<evidence type="ECO:0000313" key="1">
    <source>
        <dbReference type="EMBL" id="MDJ1496060.1"/>
    </source>
</evidence>
<comment type="caution">
    <text evidence="1">The sequence shown here is derived from an EMBL/GenBank/DDBJ whole genome shotgun (WGS) entry which is preliminary data.</text>
</comment>
<gene>
    <name evidence="1" type="ORF">QNI19_24200</name>
</gene>
<keyword evidence="2" id="KW-1185">Reference proteome</keyword>
<dbReference type="RefSeq" id="WP_314000579.1">
    <property type="nucleotide sequence ID" value="NZ_JASJOT010000019.1"/>
</dbReference>
<evidence type="ECO:0000313" key="2">
    <source>
        <dbReference type="Proteomes" id="UP001228581"/>
    </source>
</evidence>
<organism evidence="1 2">
    <name type="scientific">Xanthocytophaga flava</name>
    <dbReference type="NCBI Taxonomy" id="3048013"/>
    <lineage>
        <taxon>Bacteria</taxon>
        <taxon>Pseudomonadati</taxon>
        <taxon>Bacteroidota</taxon>
        <taxon>Cytophagia</taxon>
        <taxon>Cytophagales</taxon>
        <taxon>Rhodocytophagaceae</taxon>
        <taxon>Xanthocytophaga</taxon>
    </lineage>
</organism>